<dbReference type="AlphaFoldDB" id="A0A5L4DGU7"/>
<evidence type="ECO:0000313" key="1">
    <source>
        <dbReference type="EMBL" id="EAJ7105533.1"/>
    </source>
</evidence>
<reference evidence="1" key="1">
    <citation type="submission" date="2018-05" db="EMBL/GenBank/DDBJ databases">
        <authorList>
            <consortium name="PulseNet: The National Subtyping Network for Foodborne Disease Surveillance"/>
            <person name="Tarr C.L."/>
            <person name="Trees E."/>
            <person name="Katz L.S."/>
            <person name="Carleton-Romer H.A."/>
            <person name="Stroika S."/>
            <person name="Kucerova Z."/>
            <person name="Roache K.F."/>
            <person name="Sabol A.L."/>
            <person name="Besser J."/>
            <person name="Gerner-Smidt P."/>
        </authorList>
    </citation>
    <scope>NUCLEOTIDE SEQUENCE</scope>
    <source>
        <strain evidence="1">D2813</strain>
    </source>
</reference>
<accession>A0A5L4DGU7</accession>
<gene>
    <name evidence="1" type="ORF">YZ54_08575</name>
</gene>
<dbReference type="EMBL" id="AACABH010000096">
    <property type="protein sequence ID" value="EAJ7105533.1"/>
    <property type="molecule type" value="Genomic_DNA"/>
</dbReference>
<name>A0A5L4DGU7_CAMUP</name>
<proteinExistence type="predicted"/>
<sequence length="204" mass="24555">QVIYIDVEDLKADKAFDTMQKLSKILHFNPPKEEDRAKFECKAWDDYRIFLPFIVFIDHKDFPQLKEKITIVVTKEQELQANLKDAKNLFLNENDLCYKHIGIGIEQKHYELIKKDEYIKERLKSYFKEFVKALDEKANFRKQHALNENDVLEYFKNNATLTLKLKALLDRELTHIKQTRPDIIEKWKHYAEFEKICEEFARIV</sequence>
<protein>
    <submittedName>
        <fullName evidence="1">DUF2972 domain-containing protein</fullName>
    </submittedName>
</protein>
<dbReference type="InterPro" id="IPR021353">
    <property type="entry name" value="DUF2972"/>
</dbReference>
<feature type="non-terminal residue" evidence="1">
    <location>
        <position position="1"/>
    </location>
</feature>
<dbReference type="Pfam" id="PF11186">
    <property type="entry name" value="DUF2972"/>
    <property type="match status" value="1"/>
</dbReference>
<comment type="caution">
    <text evidence="1">The sequence shown here is derived from an EMBL/GenBank/DDBJ whole genome shotgun (WGS) entry which is preliminary data.</text>
</comment>
<organism evidence="1">
    <name type="scientific">Campylobacter upsaliensis</name>
    <dbReference type="NCBI Taxonomy" id="28080"/>
    <lineage>
        <taxon>Bacteria</taxon>
        <taxon>Pseudomonadati</taxon>
        <taxon>Campylobacterota</taxon>
        <taxon>Epsilonproteobacteria</taxon>
        <taxon>Campylobacterales</taxon>
        <taxon>Campylobacteraceae</taxon>
        <taxon>Campylobacter</taxon>
    </lineage>
</organism>